<protein>
    <submittedName>
        <fullName evidence="2">Saccharopine dehydrogenase-like NADP-dependent oxidoreductase</fullName>
    </submittedName>
</protein>
<dbReference type="Proteomes" id="UP000294257">
    <property type="component" value="Unassembled WGS sequence"/>
</dbReference>
<sequence>MRVLALGGAGGMGRHLCRAAINLDGVSELIVADLDASAAERFADQLGTPARSLGLDVTDHAALREALSEADVVVNTVGPFYRFGVPILAAAIDAGCHYLDICDDWEPTIEMLELSARAEAAGVTAVIGMGATPGLSNLLAVLAARELDGVEEIVTGWNVEAGGLDAAGPGVSAAVVHGIAQMTGTIRVRRDGRFVDERPLRRTMIDYPGLGRRATWTFGHPEPITLPRTISAATSVNVTTGSRPFLAFMRATRWAVDRRLVSAARAARVTQFAERHLPSPPLDKHVRPDRLPPLFALATGTHDGRPAVVAAALCHFPGTTMGAVTGVPLAVALELCTTGVLAAPGVFAPEAIIDPEHYLARLAPHCPTNPAPEEMAVITRSWDPDATTTYRDAIRRALTAVAHHR</sequence>
<feature type="domain" description="Saccharopine dehydrogenase NADP binding" evidence="1">
    <location>
        <begin position="4"/>
        <end position="126"/>
    </location>
</feature>
<dbReference type="SUPFAM" id="SSF51735">
    <property type="entry name" value="NAD(P)-binding Rossmann-fold domains"/>
    <property type="match status" value="1"/>
</dbReference>
<organism evidence="2 3">
    <name type="scientific">Herbihabitans rhizosphaerae</name>
    <dbReference type="NCBI Taxonomy" id="1872711"/>
    <lineage>
        <taxon>Bacteria</taxon>
        <taxon>Bacillati</taxon>
        <taxon>Actinomycetota</taxon>
        <taxon>Actinomycetes</taxon>
        <taxon>Pseudonocardiales</taxon>
        <taxon>Pseudonocardiaceae</taxon>
        <taxon>Herbihabitans</taxon>
    </lineage>
</organism>
<dbReference type="RefSeq" id="WP_130342395.1">
    <property type="nucleotide sequence ID" value="NZ_SGWQ01000001.1"/>
</dbReference>
<dbReference type="Gene3D" id="3.40.50.720">
    <property type="entry name" value="NAD(P)-binding Rossmann-like Domain"/>
    <property type="match status" value="1"/>
</dbReference>
<name>A0A4Q7L531_9PSEU</name>
<dbReference type="PANTHER" id="PTHR43796:SF2">
    <property type="entry name" value="CARBOXYNORSPERMIDINE SYNTHASE"/>
    <property type="match status" value="1"/>
</dbReference>
<accession>A0A4Q7L531</accession>
<dbReference type="Gene3D" id="3.30.360.10">
    <property type="entry name" value="Dihydrodipicolinate Reductase, domain 2"/>
    <property type="match status" value="1"/>
</dbReference>
<evidence type="ECO:0000259" key="1">
    <source>
        <dbReference type="Pfam" id="PF03435"/>
    </source>
</evidence>
<evidence type="ECO:0000313" key="3">
    <source>
        <dbReference type="Proteomes" id="UP000294257"/>
    </source>
</evidence>
<dbReference type="PANTHER" id="PTHR43796">
    <property type="entry name" value="CARBOXYNORSPERMIDINE SYNTHASE"/>
    <property type="match status" value="1"/>
</dbReference>
<dbReference type="InterPro" id="IPR005097">
    <property type="entry name" value="Sacchrp_dh_NADP-bd"/>
</dbReference>
<dbReference type="InterPro" id="IPR036291">
    <property type="entry name" value="NAD(P)-bd_dom_sf"/>
</dbReference>
<dbReference type="EMBL" id="SGWQ01000001">
    <property type="protein sequence ID" value="RZS44749.1"/>
    <property type="molecule type" value="Genomic_DNA"/>
</dbReference>
<comment type="caution">
    <text evidence="2">The sequence shown here is derived from an EMBL/GenBank/DDBJ whole genome shotgun (WGS) entry which is preliminary data.</text>
</comment>
<keyword evidence="3" id="KW-1185">Reference proteome</keyword>
<dbReference type="Pfam" id="PF03435">
    <property type="entry name" value="Sacchrp_dh_NADP"/>
    <property type="match status" value="1"/>
</dbReference>
<reference evidence="2 3" key="1">
    <citation type="submission" date="2019-02" db="EMBL/GenBank/DDBJ databases">
        <title>Genomic Encyclopedia of Type Strains, Phase IV (KMG-IV): sequencing the most valuable type-strain genomes for metagenomic binning, comparative biology and taxonomic classification.</title>
        <authorList>
            <person name="Goeker M."/>
        </authorList>
    </citation>
    <scope>NUCLEOTIDE SEQUENCE [LARGE SCALE GENOMIC DNA]</scope>
    <source>
        <strain evidence="2 3">DSM 101727</strain>
    </source>
</reference>
<dbReference type="OrthoDB" id="4420885at2"/>
<proteinExistence type="predicted"/>
<evidence type="ECO:0000313" key="2">
    <source>
        <dbReference type="EMBL" id="RZS44749.1"/>
    </source>
</evidence>
<dbReference type="AlphaFoldDB" id="A0A4Q7L531"/>
<gene>
    <name evidence="2" type="ORF">EV193_101626</name>
</gene>